<dbReference type="KEGG" id="tet:TTHERM_000408989"/>
<dbReference type="AlphaFoldDB" id="W7XGE3"/>
<dbReference type="GeneID" id="24438799"/>
<dbReference type="Proteomes" id="UP000009168">
    <property type="component" value="Unassembled WGS sequence"/>
</dbReference>
<dbReference type="InParanoid" id="W7XGE3"/>
<feature type="transmembrane region" description="Helical" evidence="1">
    <location>
        <begin position="156"/>
        <end position="178"/>
    </location>
</feature>
<dbReference type="RefSeq" id="XP_012654267.1">
    <property type="nucleotide sequence ID" value="XM_012798813.1"/>
</dbReference>
<name>W7XGE3_TETTS</name>
<accession>W7XGE3</accession>
<keyword evidence="3" id="KW-1185">Reference proteome</keyword>
<keyword evidence="1" id="KW-1133">Transmembrane helix</keyword>
<keyword evidence="1 2" id="KW-0812">Transmembrane</keyword>
<sequence length="183" mass="21292">MCVKITHSQFVHQLLVFQQLQGGERRLIQSRLITLQPHVLDCNTCQFQFMSQITSLRSSYSWFLFTRRTFLFADELSSQNFSIKIQVSIEQYSSTSISSLFGRMGGNAGPPNTDVYWLGMSGQDPGQVDRVLMIQEFQWFLVELLLWLLLFYEWGYLLACLIVQIYFIVSVFTSRITIDKNSE</sequence>
<keyword evidence="1" id="KW-0472">Membrane</keyword>
<proteinExistence type="predicted"/>
<evidence type="ECO:0000256" key="1">
    <source>
        <dbReference type="SAM" id="Phobius"/>
    </source>
</evidence>
<dbReference type="EMBL" id="GG662612">
    <property type="protein sequence ID" value="EWS73191.1"/>
    <property type="molecule type" value="Genomic_DNA"/>
</dbReference>
<reference evidence="3" key="1">
    <citation type="journal article" date="2006" name="PLoS Biol.">
        <title>Macronuclear genome sequence of the ciliate Tetrahymena thermophila, a model eukaryote.</title>
        <authorList>
            <person name="Eisen J.A."/>
            <person name="Coyne R.S."/>
            <person name="Wu M."/>
            <person name="Wu D."/>
            <person name="Thiagarajan M."/>
            <person name="Wortman J.R."/>
            <person name="Badger J.H."/>
            <person name="Ren Q."/>
            <person name="Amedeo P."/>
            <person name="Jones K.M."/>
            <person name="Tallon L.J."/>
            <person name="Delcher A.L."/>
            <person name="Salzberg S.L."/>
            <person name="Silva J.C."/>
            <person name="Haas B.J."/>
            <person name="Majoros W.H."/>
            <person name="Farzad M."/>
            <person name="Carlton J.M."/>
            <person name="Smith R.K. Jr."/>
            <person name="Garg J."/>
            <person name="Pearlman R.E."/>
            <person name="Karrer K.M."/>
            <person name="Sun L."/>
            <person name="Manning G."/>
            <person name="Elde N.C."/>
            <person name="Turkewitz A.P."/>
            <person name="Asai D.J."/>
            <person name="Wilkes D.E."/>
            <person name="Wang Y."/>
            <person name="Cai H."/>
            <person name="Collins K."/>
            <person name="Stewart B.A."/>
            <person name="Lee S.R."/>
            <person name="Wilamowska K."/>
            <person name="Weinberg Z."/>
            <person name="Ruzzo W.L."/>
            <person name="Wloga D."/>
            <person name="Gaertig J."/>
            <person name="Frankel J."/>
            <person name="Tsao C.-C."/>
            <person name="Gorovsky M.A."/>
            <person name="Keeling P.J."/>
            <person name="Waller R.F."/>
            <person name="Patron N.J."/>
            <person name="Cherry J.M."/>
            <person name="Stover N.A."/>
            <person name="Krieger C.J."/>
            <person name="del Toro C."/>
            <person name="Ryder H.F."/>
            <person name="Williamson S.C."/>
            <person name="Barbeau R.A."/>
            <person name="Hamilton E.P."/>
            <person name="Orias E."/>
        </authorList>
    </citation>
    <scope>NUCLEOTIDE SEQUENCE [LARGE SCALE GENOMIC DNA]</scope>
    <source>
        <strain evidence="3">SB210</strain>
    </source>
</reference>
<protein>
    <submittedName>
        <fullName evidence="2">Transmembrane protein, putative</fullName>
    </submittedName>
</protein>
<gene>
    <name evidence="2" type="ORF">TTHERM_000408989</name>
</gene>
<evidence type="ECO:0000313" key="2">
    <source>
        <dbReference type="EMBL" id="EWS73191.1"/>
    </source>
</evidence>
<organism evidence="2 3">
    <name type="scientific">Tetrahymena thermophila (strain SB210)</name>
    <dbReference type="NCBI Taxonomy" id="312017"/>
    <lineage>
        <taxon>Eukaryota</taxon>
        <taxon>Sar</taxon>
        <taxon>Alveolata</taxon>
        <taxon>Ciliophora</taxon>
        <taxon>Intramacronucleata</taxon>
        <taxon>Oligohymenophorea</taxon>
        <taxon>Hymenostomatida</taxon>
        <taxon>Tetrahymenina</taxon>
        <taxon>Tetrahymenidae</taxon>
        <taxon>Tetrahymena</taxon>
    </lineage>
</organism>
<evidence type="ECO:0000313" key="3">
    <source>
        <dbReference type="Proteomes" id="UP000009168"/>
    </source>
</evidence>